<comment type="caution">
    <text evidence="2">The sequence shown here is derived from an EMBL/GenBank/DDBJ whole genome shotgun (WGS) entry which is preliminary data.</text>
</comment>
<sequence>MSRLILALAATSALLFAPAVFADNDEGEGGEGGGWGAVQHAATQAECSGCHMVFPPQLLPPESWNAIMGDLKNHFGEDATVEAATAESIRGYLVANAMQMPGVDAANPPLRITEMRWFTHEHGKRLLAKAEANPKIGSLSNCVACHRGAASGMFDDD</sequence>
<dbReference type="Proteomes" id="UP000010121">
    <property type="component" value="Unassembled WGS sequence"/>
</dbReference>
<dbReference type="SUPFAM" id="SSF48695">
    <property type="entry name" value="Multiheme cytochromes"/>
    <property type="match status" value="1"/>
</dbReference>
<protein>
    <submittedName>
        <fullName evidence="2">DHC, diheme cytochrome c</fullName>
    </submittedName>
</protein>
<dbReference type="AlphaFoldDB" id="C8S395"/>
<dbReference type="Pfam" id="PF09626">
    <property type="entry name" value="DHC"/>
    <property type="match status" value="1"/>
</dbReference>
<proteinExistence type="predicted"/>
<reference evidence="2 3" key="1">
    <citation type="submission" date="2009-08" db="EMBL/GenBank/DDBJ databases">
        <title>The draft genome of Rhodobacter sp. SW2.</title>
        <authorList>
            <consortium name="US DOE Joint Genome Institute (JGI-PGF)"/>
            <person name="Lucas S."/>
            <person name="Copeland A."/>
            <person name="Lapidus A."/>
            <person name="Glavina del Rio T."/>
            <person name="Tice H."/>
            <person name="Bruce D."/>
            <person name="Goodwin L."/>
            <person name="Pitluck S."/>
            <person name="Larimer F."/>
            <person name="Land M.L."/>
            <person name="Hauser L."/>
            <person name="Emerson D."/>
        </authorList>
    </citation>
    <scope>NUCLEOTIDE SEQUENCE [LARGE SCALE GENOMIC DNA]</scope>
    <source>
        <strain evidence="2 3">SW2</strain>
    </source>
</reference>
<dbReference type="OrthoDB" id="5296814at2"/>
<feature type="signal peptide" evidence="1">
    <location>
        <begin position="1"/>
        <end position="22"/>
    </location>
</feature>
<dbReference type="RefSeq" id="WP_008031545.1">
    <property type="nucleotide sequence ID" value="NZ_ACYY01000017.1"/>
</dbReference>
<keyword evidence="3" id="KW-1185">Reference proteome</keyword>
<gene>
    <name evidence="2" type="ORF">Rsw2DRAFT_2523</name>
</gene>
<accession>C8S395</accession>
<evidence type="ECO:0000313" key="2">
    <source>
        <dbReference type="EMBL" id="EEW24577.1"/>
    </source>
</evidence>
<evidence type="ECO:0000313" key="3">
    <source>
        <dbReference type="Proteomes" id="UP000010121"/>
    </source>
</evidence>
<name>C8S395_9RHOB</name>
<dbReference type="InterPro" id="IPR036280">
    <property type="entry name" value="Multihaem_cyt_sf"/>
</dbReference>
<evidence type="ECO:0000256" key="1">
    <source>
        <dbReference type="SAM" id="SignalP"/>
    </source>
</evidence>
<organism evidence="2 3">
    <name type="scientific">Rhodobacter ferrooxidans</name>
    <dbReference type="NCBI Taxonomy" id="371731"/>
    <lineage>
        <taxon>Bacteria</taxon>
        <taxon>Pseudomonadati</taxon>
        <taxon>Pseudomonadota</taxon>
        <taxon>Alphaproteobacteria</taxon>
        <taxon>Rhodobacterales</taxon>
        <taxon>Rhodobacter group</taxon>
        <taxon>Rhodobacter</taxon>
    </lineage>
</organism>
<feature type="chain" id="PRO_5002991468" evidence="1">
    <location>
        <begin position="23"/>
        <end position="157"/>
    </location>
</feature>
<dbReference type="EMBL" id="ACYY01000017">
    <property type="protein sequence ID" value="EEW24577.1"/>
    <property type="molecule type" value="Genomic_DNA"/>
</dbReference>
<dbReference type="InterPro" id="IPR018588">
    <property type="entry name" value="Dihaem_cytochrome-c"/>
</dbReference>
<dbReference type="eggNOG" id="COG3658">
    <property type="taxonomic scope" value="Bacteria"/>
</dbReference>
<keyword evidence="1" id="KW-0732">Signal</keyword>
<dbReference type="STRING" id="371731.Rsw2DRAFT_2523"/>